<dbReference type="InterPro" id="IPR002523">
    <property type="entry name" value="MgTranspt_CorA/ZnTranspt_ZntB"/>
</dbReference>
<proteinExistence type="inferred from homology"/>
<keyword evidence="4 6" id="KW-1133">Transmembrane helix</keyword>
<evidence type="ECO:0000313" key="8">
    <source>
        <dbReference type="EMBL" id="KRN31954.1"/>
    </source>
</evidence>
<keyword evidence="9" id="KW-1185">Reference proteome</keyword>
<comment type="caution">
    <text evidence="8">The sequence shown here is derived from an EMBL/GenBank/DDBJ whole genome shotgun (WGS) entry which is preliminary data.</text>
</comment>
<dbReference type="Proteomes" id="UP000051645">
    <property type="component" value="Unassembled WGS sequence"/>
</dbReference>
<sequence>MLEIYHYDDNKHQIRTQAKITPGSWLNVVDPTDAEIKQLKGHQIPEDFIYYGLDKDESARVEKDPDLPAVLVIFDVPVLNKNNNDSVQKYVYQTAPLGIIITPQLIVTISRQPHYFLGLFSDNQIPDFRPDNQAAALLRILYQITSIYLQYLRELNKTRESLESALQKSLRNEELYRLMGIQRSLVYFLLSLQTDRIVLDGLKRNPPLELTKDDQDLLNDILIENQQGSEMAQISNSIINETADTYSSIINNNMNGVMKFLTSYSIILTIPTLVFSFYGMNVALPLAKYPLSWIITLIISLIIAVFLIFYFWRKKYF</sequence>
<dbReference type="InterPro" id="IPR045861">
    <property type="entry name" value="CorA_cytoplasmic_dom"/>
</dbReference>
<evidence type="ECO:0000313" key="7">
    <source>
        <dbReference type="EMBL" id="KRN28453.1"/>
    </source>
</evidence>
<name>A0A0R2FUB2_9LACO</name>
<evidence type="ECO:0000256" key="2">
    <source>
        <dbReference type="ARBA" id="ARBA00009765"/>
    </source>
</evidence>
<dbReference type="RefSeq" id="WP_057769410.1">
    <property type="nucleotide sequence ID" value="NZ_JQAT01000003.1"/>
</dbReference>
<dbReference type="InterPro" id="IPR045863">
    <property type="entry name" value="CorA_TM1_TM2"/>
</dbReference>
<evidence type="ECO:0000313" key="9">
    <source>
        <dbReference type="Proteomes" id="UP000051645"/>
    </source>
</evidence>
<dbReference type="Gene3D" id="1.20.58.340">
    <property type="entry name" value="Magnesium transport protein CorA, transmembrane region"/>
    <property type="match status" value="2"/>
</dbReference>
<dbReference type="EMBL" id="JQAT01000003">
    <property type="protein sequence ID" value="KRN28453.1"/>
    <property type="molecule type" value="Genomic_DNA"/>
</dbReference>
<evidence type="ECO:0000256" key="3">
    <source>
        <dbReference type="ARBA" id="ARBA00022692"/>
    </source>
</evidence>
<dbReference type="GO" id="GO:0016020">
    <property type="term" value="C:membrane"/>
    <property type="evidence" value="ECO:0007669"/>
    <property type="project" value="UniProtKB-SubCell"/>
</dbReference>
<dbReference type="Gene3D" id="3.30.460.20">
    <property type="entry name" value="CorA soluble domain-like"/>
    <property type="match status" value="1"/>
</dbReference>
<dbReference type="GO" id="GO:0046873">
    <property type="term" value="F:metal ion transmembrane transporter activity"/>
    <property type="evidence" value="ECO:0007669"/>
    <property type="project" value="InterPro"/>
</dbReference>
<accession>A0A0R2FUB2</accession>
<dbReference type="EMBL" id="JQAZ01000003">
    <property type="protein sequence ID" value="KRN31954.1"/>
    <property type="molecule type" value="Genomic_DNA"/>
</dbReference>
<feature type="transmembrane region" description="Helical" evidence="6">
    <location>
        <begin position="291"/>
        <end position="312"/>
    </location>
</feature>
<dbReference type="InterPro" id="IPR047199">
    <property type="entry name" value="CorA-like"/>
</dbReference>
<evidence type="ECO:0000256" key="6">
    <source>
        <dbReference type="SAM" id="Phobius"/>
    </source>
</evidence>
<dbReference type="PANTHER" id="PTHR47891:SF2">
    <property type="entry name" value="MAGNESIUM AND COBALT TRANSPORTER"/>
    <property type="match status" value="1"/>
</dbReference>
<reference evidence="9 10" key="1">
    <citation type="journal article" date="2015" name="Genome Announc.">
        <title>Expanding the biotechnology potential of lactobacilli through comparative genomics of 213 strains and associated genera.</title>
        <authorList>
            <person name="Sun Z."/>
            <person name="Harris H.M."/>
            <person name="McCann A."/>
            <person name="Guo C."/>
            <person name="Argimon S."/>
            <person name="Zhang W."/>
            <person name="Yang X."/>
            <person name="Jeffery I.B."/>
            <person name="Cooney J.C."/>
            <person name="Kagawa T.F."/>
            <person name="Liu W."/>
            <person name="Song Y."/>
            <person name="Salvetti E."/>
            <person name="Wrobel A."/>
            <person name="Rasinkangas P."/>
            <person name="Parkhill J."/>
            <person name="Rea M.C."/>
            <person name="O'Sullivan O."/>
            <person name="Ritari J."/>
            <person name="Douillard F.P."/>
            <person name="Paul Ross R."/>
            <person name="Yang R."/>
            <person name="Briner A.E."/>
            <person name="Felis G.E."/>
            <person name="de Vos W.M."/>
            <person name="Barrangou R."/>
            <person name="Klaenhammer T.R."/>
            <person name="Caufield P.W."/>
            <person name="Cui Y."/>
            <person name="Zhang H."/>
            <person name="O'Toole P.W."/>
        </authorList>
    </citation>
    <scope>NUCLEOTIDE SEQUENCE [LARGE SCALE GENOMIC DNA]</scope>
    <source>
        <strain evidence="7 10">ATCC BAA-66</strain>
        <strain evidence="8 9">DSM 13344</strain>
    </source>
</reference>
<gene>
    <name evidence="7" type="ORF">IV38_GL001454</name>
    <name evidence="8" type="ORF">IV40_GL001241</name>
</gene>
<dbReference type="SUPFAM" id="SSF143865">
    <property type="entry name" value="CorA soluble domain-like"/>
    <property type="match status" value="1"/>
</dbReference>
<dbReference type="SUPFAM" id="SSF144083">
    <property type="entry name" value="Magnesium transport protein CorA, transmembrane region"/>
    <property type="match status" value="1"/>
</dbReference>
<feature type="transmembrane region" description="Helical" evidence="6">
    <location>
        <begin position="260"/>
        <end position="279"/>
    </location>
</feature>
<dbReference type="PATRIC" id="fig|81857.3.peg.1463"/>
<dbReference type="OrthoDB" id="9803416at2"/>
<evidence type="ECO:0000256" key="1">
    <source>
        <dbReference type="ARBA" id="ARBA00004141"/>
    </source>
</evidence>
<dbReference type="PANTHER" id="PTHR47891">
    <property type="entry name" value="TRANSPORTER-RELATED"/>
    <property type="match status" value="1"/>
</dbReference>
<evidence type="ECO:0000313" key="10">
    <source>
        <dbReference type="Proteomes" id="UP000051751"/>
    </source>
</evidence>
<dbReference type="Proteomes" id="UP000051751">
    <property type="component" value="Unassembled WGS sequence"/>
</dbReference>
<comment type="subcellular location">
    <subcellularLocation>
        <location evidence="1">Membrane</location>
        <topology evidence="1">Multi-pass membrane protein</topology>
    </subcellularLocation>
</comment>
<keyword evidence="5 6" id="KW-0472">Membrane</keyword>
<protein>
    <submittedName>
        <fullName evidence="8">Magnesium and cobalt transporter</fullName>
    </submittedName>
</protein>
<dbReference type="CDD" id="cd12827">
    <property type="entry name" value="EcCorA_ZntB-like_u2"/>
    <property type="match status" value="1"/>
</dbReference>
<dbReference type="Pfam" id="PF01544">
    <property type="entry name" value="CorA"/>
    <property type="match status" value="1"/>
</dbReference>
<evidence type="ECO:0000256" key="5">
    <source>
        <dbReference type="ARBA" id="ARBA00023136"/>
    </source>
</evidence>
<dbReference type="STRING" id="81857.IV38_GL001454"/>
<keyword evidence="3 6" id="KW-0812">Transmembrane</keyword>
<comment type="similarity">
    <text evidence="2">Belongs to the CorA metal ion transporter (MIT) (TC 1.A.35) family.</text>
</comment>
<dbReference type="AlphaFoldDB" id="A0A0R2FUB2"/>
<evidence type="ECO:0000256" key="4">
    <source>
        <dbReference type="ARBA" id="ARBA00022989"/>
    </source>
</evidence>
<organism evidence="8 9">
    <name type="scientific">Lactobacillus selangorensis</name>
    <dbReference type="NCBI Taxonomy" id="81857"/>
    <lineage>
        <taxon>Bacteria</taxon>
        <taxon>Bacillati</taxon>
        <taxon>Bacillota</taxon>
        <taxon>Bacilli</taxon>
        <taxon>Lactobacillales</taxon>
        <taxon>Lactobacillaceae</taxon>
        <taxon>Lactobacillus</taxon>
    </lineage>
</organism>